<feature type="transmembrane region" description="Helical" evidence="3">
    <location>
        <begin position="751"/>
        <end position="768"/>
    </location>
</feature>
<organism evidence="4 5">
    <name type="scientific">Rufibacter quisquiliarum</name>
    <dbReference type="NCBI Taxonomy" id="1549639"/>
    <lineage>
        <taxon>Bacteria</taxon>
        <taxon>Pseudomonadati</taxon>
        <taxon>Bacteroidota</taxon>
        <taxon>Cytophagia</taxon>
        <taxon>Cytophagales</taxon>
        <taxon>Hymenobacteraceae</taxon>
        <taxon>Rufibacter</taxon>
    </lineage>
</organism>
<dbReference type="PANTHER" id="PTHR38434">
    <property type="entry name" value="BLL2549 PROTEIN"/>
    <property type="match status" value="1"/>
</dbReference>
<evidence type="ECO:0000313" key="5">
    <source>
        <dbReference type="Proteomes" id="UP000563094"/>
    </source>
</evidence>
<feature type="transmembrane region" description="Helical" evidence="3">
    <location>
        <begin position="312"/>
        <end position="330"/>
    </location>
</feature>
<proteinExistence type="predicted"/>
<comment type="caution">
    <text evidence="4">The sequence shown here is derived from an EMBL/GenBank/DDBJ whole genome shotgun (WGS) entry which is preliminary data.</text>
</comment>
<dbReference type="EMBL" id="JACJIQ010000004">
    <property type="protein sequence ID" value="MBA9076515.1"/>
    <property type="molecule type" value="Genomic_DNA"/>
</dbReference>
<feature type="transmembrane region" description="Helical" evidence="3">
    <location>
        <begin position="210"/>
        <end position="231"/>
    </location>
</feature>
<dbReference type="RefSeq" id="WP_182512338.1">
    <property type="nucleotide sequence ID" value="NZ_JACJIQ010000004.1"/>
</dbReference>
<name>A0A839GLQ7_9BACT</name>
<gene>
    <name evidence="4" type="ORF">FHS90_001221</name>
</gene>
<keyword evidence="3" id="KW-0472">Membrane</keyword>
<dbReference type="PANTHER" id="PTHR38434:SF1">
    <property type="entry name" value="BLL2549 PROTEIN"/>
    <property type="match status" value="1"/>
</dbReference>
<feature type="transmembrane region" description="Helical" evidence="3">
    <location>
        <begin position="375"/>
        <end position="395"/>
    </location>
</feature>
<feature type="compositionally biased region" description="Low complexity" evidence="2">
    <location>
        <begin position="55"/>
        <end position="75"/>
    </location>
</feature>
<feature type="transmembrane region" description="Helical" evidence="3">
    <location>
        <begin position="608"/>
        <end position="627"/>
    </location>
</feature>
<evidence type="ECO:0000256" key="3">
    <source>
        <dbReference type="SAM" id="Phobius"/>
    </source>
</evidence>
<accession>A0A839GLQ7</accession>
<feature type="transmembrane region" description="Helical" evidence="3">
    <location>
        <begin position="243"/>
        <end position="260"/>
    </location>
</feature>
<sequence>MEVFLLLVLVILVLWFGKSVSRHLLASRQEMQEVREELARLREQVNRSVVRPPVDAAAAAAQRDASAAVRAAPQEAPAPPKAPETAAPAPKFTPPPSILPPAAEKPGPAPTPIPAPPMAAFAPAAEEPAYTGPEPEKPFSFSQKIDWEKFIGENLINKLGIAILVLGIGFFVKYAIDQDWINEIGRVAIGLLAGGALVAVAHRLRQNYKAFSSVLIGGGMAVLYFTIAIAFHEYQIFSQTVAFILMTAITGFTIFLSMAYDRMELAVLALVGGFGSPFMVSTGEGNYVVLFVFILLLNAGILVLAYFKKWNLLNFIAYVFTIVLYGGWLFTRVVDTPNAPYLGALLFATLFYLVFFLITIIYNVKERQRFSGPEIMMLVSNTFLYYSAGLYVLHFVTGGRYQGLFTVALGAFNFVFAYALYRSQRVDRTLVYLLIGLVLTFLSLSAPIQLEGNYITLFWALEAVLLLWLSQKSGIQLMRYASVLVLALMLVSLCLDWMEYTVTRLPLPPALNKLFVTGVVAVASLAGTWWLLGRETPTPAQGRLLRTYRTIVGLLLVAFLYLVPLLELHHQLPLSPLSENTQTLWLGFYRYVFLLGLLLWSRRLRDPGYHNLLLGLSLLAAILYTLQLNPATVSLRNGYLFTQTETLGAYATHYLPLGALGAVLVLALVKVRRQYGWGGAWGKVSLWLISIMAVFLASTELEHTWLLVSRPSAEGQYDTLRHVHNIGFPILWGLCSFLLMMLGMSRKLKPLRIISLTLFFFTLLKLFLLDLRDMSEGGKIAAFICLGVLLLVISFMYQKLKNLILVDDSAPAENMTPLPDEK</sequence>
<feature type="coiled-coil region" evidence="1">
    <location>
        <begin position="24"/>
        <end position="51"/>
    </location>
</feature>
<feature type="transmembrane region" description="Helical" evidence="3">
    <location>
        <begin position="184"/>
        <end position="204"/>
    </location>
</feature>
<feature type="transmembrane region" description="Helical" evidence="3">
    <location>
        <begin position="583"/>
        <end position="601"/>
    </location>
</feature>
<keyword evidence="3" id="KW-1133">Transmembrane helix</keyword>
<feature type="transmembrane region" description="Helical" evidence="3">
    <location>
        <begin position="544"/>
        <end position="563"/>
    </location>
</feature>
<feature type="transmembrane region" description="Helical" evidence="3">
    <location>
        <begin position="680"/>
        <end position="698"/>
    </location>
</feature>
<keyword evidence="1" id="KW-0175">Coiled coil</keyword>
<feature type="compositionally biased region" description="Pro residues" evidence="2">
    <location>
        <begin position="107"/>
        <end position="117"/>
    </location>
</feature>
<feature type="transmembrane region" description="Helical" evidence="3">
    <location>
        <begin position="454"/>
        <end position="470"/>
    </location>
</feature>
<feature type="transmembrane region" description="Helical" evidence="3">
    <location>
        <begin position="287"/>
        <end position="307"/>
    </location>
</feature>
<feature type="transmembrane region" description="Helical" evidence="3">
    <location>
        <begin position="342"/>
        <end position="363"/>
    </location>
</feature>
<feature type="transmembrane region" description="Helical" evidence="3">
    <location>
        <begin position="510"/>
        <end position="532"/>
    </location>
</feature>
<feature type="transmembrane region" description="Helical" evidence="3">
    <location>
        <begin position="726"/>
        <end position="744"/>
    </location>
</feature>
<dbReference type="InterPro" id="IPR019286">
    <property type="entry name" value="DUF2339_TM"/>
</dbReference>
<evidence type="ECO:0000313" key="4">
    <source>
        <dbReference type="EMBL" id="MBA9076515.1"/>
    </source>
</evidence>
<feature type="transmembrane region" description="Helical" evidence="3">
    <location>
        <begin position="780"/>
        <end position="797"/>
    </location>
</feature>
<dbReference type="AlphaFoldDB" id="A0A839GLQ7"/>
<feature type="region of interest" description="Disordered" evidence="2">
    <location>
        <begin position="55"/>
        <end position="118"/>
    </location>
</feature>
<keyword evidence="3" id="KW-0812">Transmembrane</keyword>
<feature type="transmembrane region" description="Helical" evidence="3">
    <location>
        <begin position="647"/>
        <end position="668"/>
    </location>
</feature>
<reference evidence="4 5" key="1">
    <citation type="submission" date="2020-08" db="EMBL/GenBank/DDBJ databases">
        <title>Genomic Encyclopedia of Type Strains, Phase IV (KMG-IV): sequencing the most valuable type-strain genomes for metagenomic binning, comparative biology and taxonomic classification.</title>
        <authorList>
            <person name="Goeker M."/>
        </authorList>
    </citation>
    <scope>NUCLEOTIDE SEQUENCE [LARGE SCALE GENOMIC DNA]</scope>
    <source>
        <strain evidence="4 5">DSM 29854</strain>
    </source>
</reference>
<evidence type="ECO:0000256" key="1">
    <source>
        <dbReference type="SAM" id="Coils"/>
    </source>
</evidence>
<dbReference type="Proteomes" id="UP000563094">
    <property type="component" value="Unassembled WGS sequence"/>
</dbReference>
<feature type="transmembrane region" description="Helical" evidence="3">
    <location>
        <begin position="155"/>
        <end position="172"/>
    </location>
</feature>
<protein>
    <submittedName>
        <fullName evidence="4">Putative membrane protein</fullName>
    </submittedName>
</protein>
<feature type="transmembrane region" description="Helical" evidence="3">
    <location>
        <begin position="430"/>
        <end position="448"/>
    </location>
</feature>
<dbReference type="Pfam" id="PF10101">
    <property type="entry name" value="DUF2339"/>
    <property type="match status" value="1"/>
</dbReference>
<evidence type="ECO:0000256" key="2">
    <source>
        <dbReference type="SAM" id="MobiDB-lite"/>
    </source>
</evidence>
<feature type="transmembrane region" description="Helical" evidence="3">
    <location>
        <begin position="401"/>
        <end position="421"/>
    </location>
</feature>
<keyword evidence="5" id="KW-1185">Reference proteome</keyword>
<feature type="transmembrane region" description="Helical" evidence="3">
    <location>
        <begin position="477"/>
        <end position="498"/>
    </location>
</feature>